<keyword evidence="5" id="KW-0597">Phosphoprotein</keyword>
<dbReference type="InterPro" id="IPR005467">
    <property type="entry name" value="His_kinase_dom"/>
</dbReference>
<dbReference type="GO" id="GO:0000155">
    <property type="term" value="F:phosphorelay sensor kinase activity"/>
    <property type="evidence" value="ECO:0007669"/>
    <property type="project" value="InterPro"/>
</dbReference>
<evidence type="ECO:0000256" key="12">
    <source>
        <dbReference type="ARBA" id="ARBA00023012"/>
    </source>
</evidence>
<evidence type="ECO:0000256" key="5">
    <source>
        <dbReference type="ARBA" id="ARBA00022553"/>
    </source>
</evidence>
<comment type="subcellular location">
    <subcellularLocation>
        <location evidence="2">Cell membrane</location>
        <topology evidence="2">Multi-pass membrane protein</topology>
    </subcellularLocation>
</comment>
<keyword evidence="10" id="KW-0067">ATP-binding</keyword>
<gene>
    <name evidence="16" type="ORF">NSA23_07730</name>
</gene>
<accession>A0A9X2S4U3</accession>
<dbReference type="GO" id="GO:0005524">
    <property type="term" value="F:ATP binding"/>
    <property type="evidence" value="ECO:0007669"/>
    <property type="project" value="UniProtKB-KW"/>
</dbReference>
<keyword evidence="13 14" id="KW-0472">Membrane</keyword>
<keyword evidence="6" id="KW-0808">Transferase</keyword>
<evidence type="ECO:0000256" key="7">
    <source>
        <dbReference type="ARBA" id="ARBA00022692"/>
    </source>
</evidence>
<evidence type="ECO:0000259" key="15">
    <source>
        <dbReference type="PROSITE" id="PS50109"/>
    </source>
</evidence>
<dbReference type="Proteomes" id="UP001142078">
    <property type="component" value="Unassembled WGS sequence"/>
</dbReference>
<comment type="catalytic activity">
    <reaction evidence="1">
        <text>ATP + protein L-histidine = ADP + protein N-phospho-L-histidine.</text>
        <dbReference type="EC" id="2.7.13.3"/>
    </reaction>
</comment>
<evidence type="ECO:0000256" key="14">
    <source>
        <dbReference type="SAM" id="Phobius"/>
    </source>
</evidence>
<dbReference type="Pfam" id="PF02518">
    <property type="entry name" value="HATPase_c"/>
    <property type="match status" value="1"/>
</dbReference>
<evidence type="ECO:0000256" key="8">
    <source>
        <dbReference type="ARBA" id="ARBA00022741"/>
    </source>
</evidence>
<dbReference type="Pfam" id="PF00512">
    <property type="entry name" value="HisKA"/>
    <property type="match status" value="1"/>
</dbReference>
<keyword evidence="7 14" id="KW-0812">Transmembrane</keyword>
<evidence type="ECO:0000313" key="16">
    <source>
        <dbReference type="EMBL" id="MCR2044010.1"/>
    </source>
</evidence>
<dbReference type="SUPFAM" id="SSF55874">
    <property type="entry name" value="ATPase domain of HSP90 chaperone/DNA topoisomerase II/histidine kinase"/>
    <property type="match status" value="1"/>
</dbReference>
<sequence length="382" mass="44532">MDWLKEWTKKLSLKKSFAIYLSIFLLIGILLAKVNAILISSYEIELINKQFDKVLEVKEGEENTYYTLKKLPESKLAGLIFKSLLCYKNFAIEIHCLLFAILAFSTFYKHKIQKPIDYFNSYSSGDRDMTIALLDEENELSNACEKIESYTKDLHEQKIKVWRQYDAFNHMVSSIGHDIRTPLTILKGNQEMMRCFDEENSKYNDKRLEILDSMERQTERIEEYIEKISNLQSIDELTIKKNEISLKEFIFTLEQIGNDLSKNKRIHWIKSQKDRKILIDSVHIQEVFENIINNAIRYAKENIYVEFLINNKEFKIRVQDDGPGFSEDALSYATSPFFCENNVKGHMGLGLNISSIILEKHGGKLQISNTEYGGVVEIIIIL</sequence>
<keyword evidence="9 16" id="KW-0418">Kinase</keyword>
<dbReference type="OrthoDB" id="84942at2"/>
<dbReference type="SUPFAM" id="SSF47384">
    <property type="entry name" value="Homodimeric domain of signal transducing histidine kinase"/>
    <property type="match status" value="1"/>
</dbReference>
<dbReference type="SMART" id="SM00387">
    <property type="entry name" value="HATPase_c"/>
    <property type="match status" value="1"/>
</dbReference>
<organism evidence="16 17">
    <name type="scientific">Anaerosalibacter massiliensis</name>
    <dbReference type="NCBI Taxonomy" id="1347392"/>
    <lineage>
        <taxon>Bacteria</taxon>
        <taxon>Bacillati</taxon>
        <taxon>Bacillota</taxon>
        <taxon>Tissierellia</taxon>
        <taxon>Tissierellales</taxon>
        <taxon>Sporanaerobacteraceae</taxon>
        <taxon>Anaerosalibacter</taxon>
    </lineage>
</organism>
<dbReference type="RefSeq" id="WP_050069859.1">
    <property type="nucleotide sequence ID" value="NZ_CABKTM010000049.1"/>
</dbReference>
<feature type="domain" description="Histidine kinase" evidence="15">
    <location>
        <begin position="174"/>
        <end position="382"/>
    </location>
</feature>
<keyword evidence="17" id="KW-1185">Reference proteome</keyword>
<feature type="transmembrane region" description="Helical" evidence="14">
    <location>
        <begin position="17"/>
        <end position="39"/>
    </location>
</feature>
<evidence type="ECO:0000313" key="17">
    <source>
        <dbReference type="Proteomes" id="UP001142078"/>
    </source>
</evidence>
<dbReference type="CDD" id="cd00082">
    <property type="entry name" value="HisKA"/>
    <property type="match status" value="1"/>
</dbReference>
<dbReference type="InterPro" id="IPR003594">
    <property type="entry name" value="HATPase_dom"/>
</dbReference>
<dbReference type="EMBL" id="JANJZL010000004">
    <property type="protein sequence ID" value="MCR2044010.1"/>
    <property type="molecule type" value="Genomic_DNA"/>
</dbReference>
<evidence type="ECO:0000256" key="10">
    <source>
        <dbReference type="ARBA" id="ARBA00022840"/>
    </source>
</evidence>
<keyword evidence="11 14" id="KW-1133">Transmembrane helix</keyword>
<name>A0A9X2S4U3_9FIRM</name>
<dbReference type="GO" id="GO:0005886">
    <property type="term" value="C:plasma membrane"/>
    <property type="evidence" value="ECO:0007669"/>
    <property type="project" value="UniProtKB-SubCell"/>
</dbReference>
<evidence type="ECO:0000256" key="11">
    <source>
        <dbReference type="ARBA" id="ARBA00022989"/>
    </source>
</evidence>
<reference evidence="16" key="1">
    <citation type="submission" date="2022-07" db="EMBL/GenBank/DDBJ databases">
        <title>Enhanced cultured diversity of the mouse gut microbiota enables custom-made synthetic communities.</title>
        <authorList>
            <person name="Afrizal A."/>
        </authorList>
    </citation>
    <scope>NUCLEOTIDE SEQUENCE</scope>
    <source>
        <strain evidence="16">DSM 29482</strain>
    </source>
</reference>
<evidence type="ECO:0000256" key="1">
    <source>
        <dbReference type="ARBA" id="ARBA00000085"/>
    </source>
</evidence>
<dbReference type="PANTHER" id="PTHR45528:SF1">
    <property type="entry name" value="SENSOR HISTIDINE KINASE CPXA"/>
    <property type="match status" value="1"/>
</dbReference>
<dbReference type="SMART" id="SM00388">
    <property type="entry name" value="HisKA"/>
    <property type="match status" value="1"/>
</dbReference>
<dbReference type="InterPro" id="IPR036890">
    <property type="entry name" value="HATPase_C_sf"/>
</dbReference>
<dbReference type="PRINTS" id="PR01780">
    <property type="entry name" value="LANTIREGPROT"/>
</dbReference>
<dbReference type="PANTHER" id="PTHR45528">
    <property type="entry name" value="SENSOR HISTIDINE KINASE CPXA"/>
    <property type="match status" value="1"/>
</dbReference>
<dbReference type="InterPro" id="IPR008358">
    <property type="entry name" value="Sig_transdc_His_kin/Pase_MprB"/>
</dbReference>
<dbReference type="InterPro" id="IPR003661">
    <property type="entry name" value="HisK_dim/P_dom"/>
</dbReference>
<dbReference type="InterPro" id="IPR050398">
    <property type="entry name" value="HssS/ArlS-like"/>
</dbReference>
<evidence type="ECO:0000256" key="9">
    <source>
        <dbReference type="ARBA" id="ARBA00022777"/>
    </source>
</evidence>
<evidence type="ECO:0000256" key="4">
    <source>
        <dbReference type="ARBA" id="ARBA00022475"/>
    </source>
</evidence>
<dbReference type="InterPro" id="IPR036097">
    <property type="entry name" value="HisK_dim/P_sf"/>
</dbReference>
<evidence type="ECO:0000256" key="2">
    <source>
        <dbReference type="ARBA" id="ARBA00004651"/>
    </source>
</evidence>
<dbReference type="Gene3D" id="3.30.565.10">
    <property type="entry name" value="Histidine kinase-like ATPase, C-terminal domain"/>
    <property type="match status" value="1"/>
</dbReference>
<keyword evidence="8" id="KW-0547">Nucleotide-binding</keyword>
<dbReference type="Gene3D" id="1.10.287.130">
    <property type="match status" value="1"/>
</dbReference>
<evidence type="ECO:0000256" key="3">
    <source>
        <dbReference type="ARBA" id="ARBA00012438"/>
    </source>
</evidence>
<dbReference type="PROSITE" id="PS50109">
    <property type="entry name" value="HIS_KIN"/>
    <property type="match status" value="1"/>
</dbReference>
<proteinExistence type="predicted"/>
<keyword evidence="12" id="KW-0902">Two-component regulatory system</keyword>
<evidence type="ECO:0000256" key="13">
    <source>
        <dbReference type="ARBA" id="ARBA00023136"/>
    </source>
</evidence>
<dbReference type="EC" id="2.7.13.3" evidence="3"/>
<dbReference type="AlphaFoldDB" id="A0A9X2S4U3"/>
<evidence type="ECO:0000256" key="6">
    <source>
        <dbReference type="ARBA" id="ARBA00022679"/>
    </source>
</evidence>
<comment type="caution">
    <text evidence="16">The sequence shown here is derived from an EMBL/GenBank/DDBJ whole genome shotgun (WGS) entry which is preliminary data.</text>
</comment>
<keyword evidence="4" id="KW-1003">Cell membrane</keyword>
<protein>
    <recommendedName>
        <fullName evidence="3">histidine kinase</fullName>
        <ecNumber evidence="3">2.7.13.3</ecNumber>
    </recommendedName>
</protein>